<dbReference type="EMBL" id="ML979133">
    <property type="protein sequence ID" value="KAF1919904.1"/>
    <property type="molecule type" value="Genomic_DNA"/>
</dbReference>
<dbReference type="Proteomes" id="UP000800096">
    <property type="component" value="Unassembled WGS sequence"/>
</dbReference>
<dbReference type="AlphaFoldDB" id="A0A6A5QZ08"/>
<organism evidence="1 2">
    <name type="scientific">Ampelomyces quisqualis</name>
    <name type="common">Powdery mildew agent</name>
    <dbReference type="NCBI Taxonomy" id="50730"/>
    <lineage>
        <taxon>Eukaryota</taxon>
        <taxon>Fungi</taxon>
        <taxon>Dikarya</taxon>
        <taxon>Ascomycota</taxon>
        <taxon>Pezizomycotina</taxon>
        <taxon>Dothideomycetes</taxon>
        <taxon>Pleosporomycetidae</taxon>
        <taxon>Pleosporales</taxon>
        <taxon>Pleosporineae</taxon>
        <taxon>Phaeosphaeriaceae</taxon>
        <taxon>Ampelomyces</taxon>
    </lineage>
</organism>
<keyword evidence="2" id="KW-1185">Reference proteome</keyword>
<accession>A0A6A5QZ08</accession>
<proteinExistence type="predicted"/>
<gene>
    <name evidence="1" type="ORF">BDU57DRAFT_155505</name>
</gene>
<evidence type="ECO:0000313" key="1">
    <source>
        <dbReference type="EMBL" id="KAF1919904.1"/>
    </source>
</evidence>
<evidence type="ECO:0000313" key="2">
    <source>
        <dbReference type="Proteomes" id="UP000800096"/>
    </source>
</evidence>
<sequence>MYATPAFFPPTYNINNNTSHHINSMYINHDCQRHHVYRLRLPFVLRVAQKRWKDSRRRLRNLASTCRADQDVTARRARLVSGAKQQYIVLLIPLAVQAKQYEVLWVAGLTSRRHVCVKRRVGVWVYDLIMGRNDQGRGTLRVRNVVVRVFGQFVQRE</sequence>
<reference evidence="1" key="1">
    <citation type="journal article" date="2020" name="Stud. Mycol.">
        <title>101 Dothideomycetes genomes: a test case for predicting lifestyles and emergence of pathogens.</title>
        <authorList>
            <person name="Haridas S."/>
            <person name="Albert R."/>
            <person name="Binder M."/>
            <person name="Bloem J."/>
            <person name="Labutti K."/>
            <person name="Salamov A."/>
            <person name="Andreopoulos B."/>
            <person name="Baker S."/>
            <person name="Barry K."/>
            <person name="Bills G."/>
            <person name="Bluhm B."/>
            <person name="Cannon C."/>
            <person name="Castanera R."/>
            <person name="Culley D."/>
            <person name="Daum C."/>
            <person name="Ezra D."/>
            <person name="Gonzalez J."/>
            <person name="Henrissat B."/>
            <person name="Kuo A."/>
            <person name="Liang C."/>
            <person name="Lipzen A."/>
            <person name="Lutzoni F."/>
            <person name="Magnuson J."/>
            <person name="Mondo S."/>
            <person name="Nolan M."/>
            <person name="Ohm R."/>
            <person name="Pangilinan J."/>
            <person name="Park H.-J."/>
            <person name="Ramirez L."/>
            <person name="Alfaro M."/>
            <person name="Sun H."/>
            <person name="Tritt A."/>
            <person name="Yoshinaga Y."/>
            <person name="Zwiers L.-H."/>
            <person name="Turgeon B."/>
            <person name="Goodwin S."/>
            <person name="Spatafora J."/>
            <person name="Crous P."/>
            <person name="Grigoriev I."/>
        </authorList>
    </citation>
    <scope>NUCLEOTIDE SEQUENCE</scope>
    <source>
        <strain evidence="1">HMLAC05119</strain>
    </source>
</reference>
<name>A0A6A5QZ08_AMPQU</name>
<protein>
    <submittedName>
        <fullName evidence="1">Uncharacterized protein</fullName>
    </submittedName>
</protein>